<gene>
    <name evidence="3" type="ORF">VKT23_018434</name>
</gene>
<dbReference type="EMBL" id="JBANRG010000083">
    <property type="protein sequence ID" value="KAK7437718.1"/>
    <property type="molecule type" value="Genomic_DNA"/>
</dbReference>
<comment type="caution">
    <text evidence="3">The sequence shown here is derived from an EMBL/GenBank/DDBJ whole genome shotgun (WGS) entry which is preliminary data.</text>
</comment>
<feature type="region of interest" description="Disordered" evidence="1">
    <location>
        <begin position="113"/>
        <end position="132"/>
    </location>
</feature>
<evidence type="ECO:0000256" key="1">
    <source>
        <dbReference type="SAM" id="MobiDB-lite"/>
    </source>
</evidence>
<feature type="transmembrane region" description="Helical" evidence="2">
    <location>
        <begin position="6"/>
        <end position="26"/>
    </location>
</feature>
<evidence type="ECO:0000256" key="2">
    <source>
        <dbReference type="SAM" id="Phobius"/>
    </source>
</evidence>
<keyword evidence="2" id="KW-0472">Membrane</keyword>
<evidence type="ECO:0000313" key="4">
    <source>
        <dbReference type="Proteomes" id="UP001498398"/>
    </source>
</evidence>
<proteinExistence type="predicted"/>
<dbReference type="Proteomes" id="UP001498398">
    <property type="component" value="Unassembled WGS sequence"/>
</dbReference>
<organism evidence="3 4">
    <name type="scientific">Marasmiellus scandens</name>
    <dbReference type="NCBI Taxonomy" id="2682957"/>
    <lineage>
        <taxon>Eukaryota</taxon>
        <taxon>Fungi</taxon>
        <taxon>Dikarya</taxon>
        <taxon>Basidiomycota</taxon>
        <taxon>Agaricomycotina</taxon>
        <taxon>Agaricomycetes</taxon>
        <taxon>Agaricomycetidae</taxon>
        <taxon>Agaricales</taxon>
        <taxon>Marasmiineae</taxon>
        <taxon>Omphalotaceae</taxon>
        <taxon>Marasmiellus</taxon>
    </lineage>
</organism>
<sequence length="132" mass="14523">MSVVSILIESAALYSIWALVFLIAYARGSGVQDILFPPLGQVQGIAPLLIIARVIRAPYSEFTTNPYFSSIYRTGVMRSQLETFDAASSNTQINHYDHAIPLEPLPNHREAYSESGVRNATSGKAREGNVHE</sequence>
<accession>A0ABR1IS68</accession>
<evidence type="ECO:0000313" key="3">
    <source>
        <dbReference type="EMBL" id="KAK7437718.1"/>
    </source>
</evidence>
<reference evidence="3 4" key="1">
    <citation type="submission" date="2024-01" db="EMBL/GenBank/DDBJ databases">
        <title>A draft genome for the cacao thread blight pathogen Marasmiellus scandens.</title>
        <authorList>
            <person name="Baruah I.K."/>
            <person name="Leung J."/>
            <person name="Bukari Y."/>
            <person name="Amoako-Attah I."/>
            <person name="Meinhardt L.W."/>
            <person name="Bailey B.A."/>
            <person name="Cohen S.P."/>
        </authorList>
    </citation>
    <scope>NUCLEOTIDE SEQUENCE [LARGE SCALE GENOMIC DNA]</scope>
    <source>
        <strain evidence="3 4">GH-19</strain>
    </source>
</reference>
<protein>
    <submittedName>
        <fullName evidence="3">Uncharacterized protein</fullName>
    </submittedName>
</protein>
<keyword evidence="2" id="KW-0812">Transmembrane</keyword>
<name>A0ABR1IS68_9AGAR</name>
<keyword evidence="2" id="KW-1133">Transmembrane helix</keyword>
<keyword evidence="4" id="KW-1185">Reference proteome</keyword>